<gene>
    <name evidence="1" type="ORF">B0H50_14023</name>
</gene>
<proteinExistence type="predicted"/>
<dbReference type="Proteomes" id="UP000245523">
    <property type="component" value="Unassembled WGS sequence"/>
</dbReference>
<organism evidence="1 2">
    <name type="scientific">Hallerella porci</name>
    <dbReference type="NCBI Taxonomy" id="1945871"/>
    <lineage>
        <taxon>Bacteria</taxon>
        <taxon>Pseudomonadati</taxon>
        <taxon>Fibrobacterota</taxon>
        <taxon>Fibrobacteria</taxon>
        <taxon>Fibrobacterales</taxon>
        <taxon>Fibrobacteraceae</taxon>
        <taxon>Hallerella</taxon>
    </lineage>
</organism>
<evidence type="ECO:0000313" key="2">
    <source>
        <dbReference type="Proteomes" id="UP000245523"/>
    </source>
</evidence>
<dbReference type="RefSeq" id="WP_109587849.1">
    <property type="nucleotide sequence ID" value="NZ_QGHD01000040.1"/>
</dbReference>
<reference evidence="1 2" key="1">
    <citation type="submission" date="2018-05" db="EMBL/GenBank/DDBJ databases">
        <title>Animal gut microbial communities from fecal samples from Wisconsin, USA.</title>
        <authorList>
            <person name="Neumann A."/>
        </authorList>
    </citation>
    <scope>NUCLEOTIDE SEQUENCE [LARGE SCALE GENOMIC DNA]</scope>
    <source>
        <strain evidence="1 2">UWS4</strain>
    </source>
</reference>
<name>A0ABX5LKT9_9BACT</name>
<evidence type="ECO:0000313" key="1">
    <source>
        <dbReference type="EMBL" id="PWK89991.1"/>
    </source>
</evidence>
<comment type="caution">
    <text evidence="1">The sequence shown here is derived from an EMBL/GenBank/DDBJ whole genome shotgun (WGS) entry which is preliminary data.</text>
</comment>
<dbReference type="EMBL" id="QGHD01000040">
    <property type="protein sequence ID" value="PWK89991.1"/>
    <property type="molecule type" value="Genomic_DNA"/>
</dbReference>
<sequence length="109" mass="12777">MINIEEYKAIIAERKRIADESQDNWDYGIEMCWNKLIDMLTKDIHETIDFLENVCSPNEIMWTGEIFENIVHKTKSKEFVAALHRIYEKMPDDVKQSIAVDIESAELAL</sequence>
<accession>A0ABX5LKT9</accession>
<protein>
    <submittedName>
        <fullName evidence="1">Uncharacterized protein</fullName>
    </submittedName>
</protein>
<keyword evidence="2" id="KW-1185">Reference proteome</keyword>